<feature type="region of interest" description="Disordered" evidence="1">
    <location>
        <begin position="86"/>
        <end position="105"/>
    </location>
</feature>
<protein>
    <submittedName>
        <fullName evidence="2">Uncharacterized protein</fullName>
    </submittedName>
</protein>
<reference evidence="2 3" key="1">
    <citation type="submission" date="2016-10" db="EMBL/GenBank/DDBJ databases">
        <title>Evaluation of Human, Animal and Environmental Mycobacterium chelonae Isolates by Core Genome Phylogenomic Analysis, Targeted Gene Comparison, and Anti-microbial Susceptibility Patterns: A Tale of Mistaken Identities.</title>
        <authorList>
            <person name="Fogelson S.B."/>
            <person name="Camus A.C."/>
            <person name="Lorenz W."/>
            <person name="Vasireddy R."/>
            <person name="Vasireddy S."/>
            <person name="Smith T."/>
            <person name="Brown-Elliott B.A."/>
            <person name="Wallace R.J.Jr."/>
            <person name="Hasan N.A."/>
            <person name="Reischl U."/>
            <person name="Sanchez S."/>
        </authorList>
    </citation>
    <scope>NUCLEOTIDE SEQUENCE [LARGE SCALE GENOMIC DNA]</scope>
    <source>
        <strain evidence="2 3">8528</strain>
    </source>
</reference>
<evidence type="ECO:0000256" key="1">
    <source>
        <dbReference type="SAM" id="MobiDB-lite"/>
    </source>
</evidence>
<evidence type="ECO:0000313" key="3">
    <source>
        <dbReference type="Proteomes" id="UP000179621"/>
    </source>
</evidence>
<dbReference type="EMBL" id="MLIH01000012">
    <property type="protein sequence ID" value="OHU09843.1"/>
    <property type="molecule type" value="Genomic_DNA"/>
</dbReference>
<dbReference type="Proteomes" id="UP000179621">
    <property type="component" value="Unassembled WGS sequence"/>
</dbReference>
<keyword evidence="3" id="KW-1185">Reference proteome</keyword>
<name>A0ABX3C075_9MYCO</name>
<sequence>MNIRIAPLDSIDTSFGDEPSLLDQAQGKSLLMLAGDDRQPALVHRLTDKDQAEVVAMYAEGMSVYAITLKRRMGWNSVVKLLDQAGVKRRKPGRPAATREQEPPS</sequence>
<accession>A0ABX3C075</accession>
<proteinExistence type="predicted"/>
<comment type="caution">
    <text evidence="2">The sequence shown here is derived from an EMBL/GenBank/DDBJ whole genome shotgun (WGS) entry which is preliminary data.</text>
</comment>
<organism evidence="2 3">
    <name type="scientific">Mycobacteroides saopaulense</name>
    <dbReference type="NCBI Taxonomy" id="1578165"/>
    <lineage>
        <taxon>Bacteria</taxon>
        <taxon>Bacillati</taxon>
        <taxon>Actinomycetota</taxon>
        <taxon>Actinomycetes</taxon>
        <taxon>Mycobacteriales</taxon>
        <taxon>Mycobacteriaceae</taxon>
        <taxon>Mycobacteroides</taxon>
    </lineage>
</organism>
<evidence type="ECO:0000313" key="2">
    <source>
        <dbReference type="EMBL" id="OHU09843.1"/>
    </source>
</evidence>
<gene>
    <name evidence="2" type="ORF">BKG73_11910</name>
</gene>